<dbReference type="InterPro" id="IPR011032">
    <property type="entry name" value="GroES-like_sf"/>
</dbReference>
<dbReference type="InterPro" id="IPR036291">
    <property type="entry name" value="NAD(P)-bd_dom_sf"/>
</dbReference>
<dbReference type="OrthoDB" id="634508at2"/>
<dbReference type="Pfam" id="PF13602">
    <property type="entry name" value="ADH_zinc_N_2"/>
    <property type="match status" value="1"/>
</dbReference>
<dbReference type="PANTHER" id="PTHR11695:SF294">
    <property type="entry name" value="RETICULON-4-INTERACTING PROTEIN 1, MITOCHONDRIAL"/>
    <property type="match status" value="1"/>
</dbReference>
<dbReference type="SUPFAM" id="SSF50129">
    <property type="entry name" value="GroES-like"/>
    <property type="match status" value="1"/>
</dbReference>
<dbReference type="InterPro" id="IPR050700">
    <property type="entry name" value="YIM1/Zinc_Alcohol_DH_Fams"/>
</dbReference>
<gene>
    <name evidence="2" type="ORF">A8C56_05840</name>
</gene>
<name>A0A1A9I1K1_9BACT</name>
<dbReference type="SUPFAM" id="SSF51735">
    <property type="entry name" value="NAD(P)-binding Rossmann-fold domains"/>
    <property type="match status" value="1"/>
</dbReference>
<dbReference type="InterPro" id="IPR020843">
    <property type="entry name" value="ER"/>
</dbReference>
<organism evidence="2 3">
    <name type="scientific">Niabella ginsenosidivorans</name>
    <dbReference type="NCBI Taxonomy" id="1176587"/>
    <lineage>
        <taxon>Bacteria</taxon>
        <taxon>Pseudomonadati</taxon>
        <taxon>Bacteroidota</taxon>
        <taxon>Chitinophagia</taxon>
        <taxon>Chitinophagales</taxon>
        <taxon>Chitinophagaceae</taxon>
        <taxon>Niabella</taxon>
    </lineage>
</organism>
<dbReference type="SMART" id="SM00829">
    <property type="entry name" value="PKS_ER"/>
    <property type="match status" value="1"/>
</dbReference>
<dbReference type="Gene3D" id="3.40.50.720">
    <property type="entry name" value="NAD(P)-binding Rossmann-like Domain"/>
    <property type="match status" value="1"/>
</dbReference>
<dbReference type="KEGG" id="nia:A8C56_05840"/>
<dbReference type="AlphaFoldDB" id="A0A1A9I1K1"/>
<dbReference type="Gene3D" id="3.90.180.10">
    <property type="entry name" value="Medium-chain alcohol dehydrogenases, catalytic domain"/>
    <property type="match status" value="1"/>
</dbReference>
<dbReference type="Pfam" id="PF08240">
    <property type="entry name" value="ADH_N"/>
    <property type="match status" value="1"/>
</dbReference>
<dbReference type="InterPro" id="IPR013154">
    <property type="entry name" value="ADH-like_N"/>
</dbReference>
<evidence type="ECO:0000259" key="1">
    <source>
        <dbReference type="SMART" id="SM00829"/>
    </source>
</evidence>
<proteinExistence type="predicted"/>
<dbReference type="Proteomes" id="UP000077667">
    <property type="component" value="Chromosome"/>
</dbReference>
<evidence type="ECO:0000313" key="3">
    <source>
        <dbReference type="Proteomes" id="UP000077667"/>
    </source>
</evidence>
<dbReference type="RefSeq" id="WP_067753271.1">
    <property type="nucleotide sequence ID" value="NZ_CP015772.1"/>
</dbReference>
<dbReference type="PANTHER" id="PTHR11695">
    <property type="entry name" value="ALCOHOL DEHYDROGENASE RELATED"/>
    <property type="match status" value="1"/>
</dbReference>
<dbReference type="GO" id="GO:0016491">
    <property type="term" value="F:oxidoreductase activity"/>
    <property type="evidence" value="ECO:0007669"/>
    <property type="project" value="InterPro"/>
</dbReference>
<accession>A0A1A9I1K1</accession>
<protein>
    <submittedName>
        <fullName evidence="2">NADPH:quinone reductase</fullName>
    </submittedName>
</protein>
<sequence length="306" mass="32385">MKAVVLEKFGSINNLTYKEVPAPVPPPGTVLIKTAYAAVNPYDRKIIEIFGNEMGVKVPVIPGSELSGTVTAVGEGVTQLKEGDAVFGTLSTFGGCFAELVVAKATDLVKKPEALSFETAAATPVAALTARKVLFETAHLQSGQKVLIHGASGNVGAMAVQLAKLAGAYVIATGSGKNESRIKKLGADEFIDYTRQDFSVIVKDVDVVLDTIGGKTQEASFKVIKQGGWLVSIVQPPSEAEASRYQVHATIIYSGPDTEQLSNIARQIVNGDLKVNVEKVYPLNEAIKAVNAVKEGHRTGKILLKP</sequence>
<dbReference type="EMBL" id="CP015772">
    <property type="protein sequence ID" value="ANH80572.1"/>
    <property type="molecule type" value="Genomic_DNA"/>
</dbReference>
<keyword evidence="3" id="KW-1185">Reference proteome</keyword>
<dbReference type="STRING" id="1176587.A8C56_05840"/>
<reference evidence="2 3" key="1">
    <citation type="submission" date="2016-05" db="EMBL/GenBank/DDBJ databases">
        <title>Niabella ginsenosidivorans BS26 whole genome sequencing.</title>
        <authorList>
            <person name="Im W.T."/>
            <person name="Siddiqi M.Z."/>
        </authorList>
    </citation>
    <scope>NUCLEOTIDE SEQUENCE [LARGE SCALE GENOMIC DNA]</scope>
    <source>
        <strain evidence="2 3">BS26</strain>
    </source>
</reference>
<dbReference type="CDD" id="cd05289">
    <property type="entry name" value="MDR_like_2"/>
    <property type="match status" value="1"/>
</dbReference>
<feature type="domain" description="Enoyl reductase (ER)" evidence="1">
    <location>
        <begin position="10"/>
        <end position="304"/>
    </location>
</feature>
<evidence type="ECO:0000313" key="2">
    <source>
        <dbReference type="EMBL" id="ANH80572.1"/>
    </source>
</evidence>